<evidence type="ECO:0000256" key="1">
    <source>
        <dbReference type="SAM" id="Phobius"/>
    </source>
</evidence>
<reference evidence="3" key="1">
    <citation type="journal article" date="2019" name="Int. J. Syst. Evol. Microbiol.">
        <title>The Global Catalogue of Microorganisms (GCM) 10K type strain sequencing project: providing services to taxonomists for standard genome sequencing and annotation.</title>
        <authorList>
            <consortium name="The Broad Institute Genomics Platform"/>
            <consortium name="The Broad Institute Genome Sequencing Center for Infectious Disease"/>
            <person name="Wu L."/>
            <person name="Ma J."/>
        </authorList>
    </citation>
    <scope>NUCLEOTIDE SEQUENCE [LARGE SCALE GENOMIC DNA]</scope>
    <source>
        <strain evidence="3">KCTC 52490</strain>
    </source>
</reference>
<name>A0ABW6AEX9_9BACT</name>
<keyword evidence="1" id="KW-0812">Transmembrane</keyword>
<dbReference type="EMBL" id="JBHUOM010000002">
    <property type="protein sequence ID" value="MFD2933866.1"/>
    <property type="molecule type" value="Genomic_DNA"/>
</dbReference>
<keyword evidence="1" id="KW-0472">Membrane</keyword>
<protein>
    <recommendedName>
        <fullName evidence="4">AlgX/AlgJ SGNH hydrolase-like domain-containing protein</fullName>
    </recommendedName>
</protein>
<gene>
    <name evidence="2" type="ORF">ACFS25_08745</name>
</gene>
<proteinExistence type="predicted"/>
<comment type="caution">
    <text evidence="2">The sequence shown here is derived from an EMBL/GenBank/DDBJ whole genome shotgun (WGS) entry which is preliminary data.</text>
</comment>
<keyword evidence="3" id="KW-1185">Reference proteome</keyword>
<dbReference type="RefSeq" id="WP_381498761.1">
    <property type="nucleotide sequence ID" value="NZ_JBHUOM010000002.1"/>
</dbReference>
<dbReference type="Proteomes" id="UP001597512">
    <property type="component" value="Unassembled WGS sequence"/>
</dbReference>
<accession>A0ABW6AEX9</accession>
<evidence type="ECO:0008006" key="4">
    <source>
        <dbReference type="Google" id="ProtNLM"/>
    </source>
</evidence>
<evidence type="ECO:0000313" key="2">
    <source>
        <dbReference type="EMBL" id="MFD2933866.1"/>
    </source>
</evidence>
<organism evidence="2 3">
    <name type="scientific">Spirosoma flavum</name>
    <dbReference type="NCBI Taxonomy" id="2048557"/>
    <lineage>
        <taxon>Bacteria</taxon>
        <taxon>Pseudomonadati</taxon>
        <taxon>Bacteroidota</taxon>
        <taxon>Cytophagia</taxon>
        <taxon>Cytophagales</taxon>
        <taxon>Cytophagaceae</taxon>
        <taxon>Spirosoma</taxon>
    </lineage>
</organism>
<sequence length="338" mass="39336">MRVVRYIILAVTLVLWGGGLSSTVLHWLYESGIIVDDYRFGDLYRLSALPQFKQAKQVCSPPVARHSERSSDTASTHLYIIGDSFSEPERLTETDFRVSHFQRVAWDYQQRVQLDPTKRNILLIESVERHVREHFARPINEFVVETDTSRTPTVRQPLRQRLSNEFHRSDMEERLESALFSRDWAFWFKELKASLTLTWFDRENTSVSLSKDHKQLFLRSDTDTTKTMNSSFANLTDKEVTILVDSVNAVAERYQRLGFDAVYLSLIPNKASILEPDRGAYNHLIERVQANPKLRVPTINTYEAYKTSSLSPYLKSDTHWTCEGRKLWLDLVSQKIQI</sequence>
<feature type="transmembrane region" description="Helical" evidence="1">
    <location>
        <begin position="7"/>
        <end position="29"/>
    </location>
</feature>
<evidence type="ECO:0000313" key="3">
    <source>
        <dbReference type="Proteomes" id="UP001597512"/>
    </source>
</evidence>
<keyword evidence="1" id="KW-1133">Transmembrane helix</keyword>